<evidence type="ECO:0000256" key="2">
    <source>
        <dbReference type="ARBA" id="ARBA00022487"/>
    </source>
</evidence>
<dbReference type="Pfam" id="PF07519">
    <property type="entry name" value="Tannase"/>
    <property type="match status" value="2"/>
</dbReference>
<organism evidence="12 13">
    <name type="scientific">Byssothecium circinans</name>
    <dbReference type="NCBI Taxonomy" id="147558"/>
    <lineage>
        <taxon>Eukaryota</taxon>
        <taxon>Fungi</taxon>
        <taxon>Dikarya</taxon>
        <taxon>Ascomycota</taxon>
        <taxon>Pezizomycotina</taxon>
        <taxon>Dothideomycetes</taxon>
        <taxon>Pleosporomycetidae</taxon>
        <taxon>Pleosporales</taxon>
        <taxon>Massarineae</taxon>
        <taxon>Massarinaceae</taxon>
        <taxon>Byssothecium</taxon>
    </lineage>
</organism>
<gene>
    <name evidence="12" type="ORF">CC80DRAFT_526446</name>
</gene>
<evidence type="ECO:0000256" key="1">
    <source>
        <dbReference type="ARBA" id="ARBA00006249"/>
    </source>
</evidence>
<evidence type="ECO:0000256" key="5">
    <source>
        <dbReference type="ARBA" id="ARBA00022729"/>
    </source>
</evidence>
<feature type="compositionally biased region" description="Polar residues" evidence="11">
    <location>
        <begin position="1"/>
        <end position="12"/>
    </location>
</feature>
<dbReference type="PANTHER" id="PTHR33938:SF15">
    <property type="entry name" value="FERULOYL ESTERASE B-RELATED"/>
    <property type="match status" value="1"/>
</dbReference>
<keyword evidence="13" id="KW-1185">Reference proteome</keyword>
<proteinExistence type="inferred from homology"/>
<dbReference type="Gene3D" id="3.40.50.1820">
    <property type="entry name" value="alpha/beta hydrolase"/>
    <property type="match status" value="1"/>
</dbReference>
<keyword evidence="3" id="KW-0624">Polysaccharide degradation</keyword>
<comment type="similarity">
    <text evidence="1 10">Belongs to the tannase family.</text>
</comment>
<evidence type="ECO:0000256" key="8">
    <source>
        <dbReference type="ARBA" id="ARBA00023157"/>
    </source>
</evidence>
<accession>A0A6A5TSS5</accession>
<evidence type="ECO:0000256" key="11">
    <source>
        <dbReference type="SAM" id="MobiDB-lite"/>
    </source>
</evidence>
<keyword evidence="6 10" id="KW-0378">Hydrolase</keyword>
<dbReference type="AlphaFoldDB" id="A0A6A5TSS5"/>
<sequence>MPYAPSTSTSIIAKTPAGGGGEQSFVPYSSSDPCAALAKSLHHPKTVVLSAERILAGSNVTVTGGQLLCQSFFLTTIEVCRVIGNITTSNRSSTLAEFWLPNLSEWTGRVLSTGGGGLGGCIDYDRMAYTTSLGFAATGDNGGHDGYSGEAFGGNDDVVIDFSYRARHVTIELGKSLVKSYYHKPQDYTYYFGCSTGGRQGVKAAQMFPEDFDGIIAGAPAMDLNHLCAWGAISTTSPAPTLCIFDPDPLRCKPGANTSACLTDLQVQTVHQVYRPLYGEDGTLLYPRFSPSSELSSLGSGDYGYLGGGTATPATDWFKYAIYNDPSFDITTLDYADIAYADSLDAAHGYVSSFAGDLSEFRRSGGKMISYHGFSDPIIPAENSLRYYKVVADTMQIGHTDIDTFFRMFPISGMDHCQGGPGAWAFGQISGVANSTDNIIWDIVRWVEQGIAPDRLTGAKFVNDSAANPIEFRRAHCRYPYRTTYIGGNPNTTTSWDCELIEGW</sequence>
<dbReference type="EMBL" id="ML976996">
    <property type="protein sequence ID" value="KAF1955040.1"/>
    <property type="molecule type" value="Genomic_DNA"/>
</dbReference>
<keyword evidence="2" id="KW-0719">Serine esterase</keyword>
<keyword evidence="8" id="KW-1015">Disulfide bond</keyword>
<evidence type="ECO:0000256" key="10">
    <source>
        <dbReference type="RuleBase" id="RU361238"/>
    </source>
</evidence>
<reference evidence="12" key="1">
    <citation type="journal article" date="2020" name="Stud. Mycol.">
        <title>101 Dothideomycetes genomes: a test case for predicting lifestyles and emergence of pathogens.</title>
        <authorList>
            <person name="Haridas S."/>
            <person name="Albert R."/>
            <person name="Binder M."/>
            <person name="Bloem J."/>
            <person name="Labutti K."/>
            <person name="Salamov A."/>
            <person name="Andreopoulos B."/>
            <person name="Baker S."/>
            <person name="Barry K."/>
            <person name="Bills G."/>
            <person name="Bluhm B."/>
            <person name="Cannon C."/>
            <person name="Castanera R."/>
            <person name="Culley D."/>
            <person name="Daum C."/>
            <person name="Ezra D."/>
            <person name="Gonzalez J."/>
            <person name="Henrissat B."/>
            <person name="Kuo A."/>
            <person name="Liang C."/>
            <person name="Lipzen A."/>
            <person name="Lutzoni F."/>
            <person name="Magnuson J."/>
            <person name="Mondo S."/>
            <person name="Nolan M."/>
            <person name="Ohm R."/>
            <person name="Pangilinan J."/>
            <person name="Park H.-J."/>
            <person name="Ramirez L."/>
            <person name="Alfaro M."/>
            <person name="Sun H."/>
            <person name="Tritt A."/>
            <person name="Yoshinaga Y."/>
            <person name="Zwiers L.-H."/>
            <person name="Turgeon B."/>
            <person name="Goodwin S."/>
            <person name="Spatafora J."/>
            <person name="Crous P."/>
            <person name="Grigoriev I."/>
        </authorList>
    </citation>
    <scope>NUCLEOTIDE SEQUENCE</scope>
    <source>
        <strain evidence="12">CBS 675.92</strain>
    </source>
</reference>
<evidence type="ECO:0000256" key="6">
    <source>
        <dbReference type="ARBA" id="ARBA00022801"/>
    </source>
</evidence>
<dbReference type="Proteomes" id="UP000800035">
    <property type="component" value="Unassembled WGS sequence"/>
</dbReference>
<dbReference type="EC" id="3.1.1.-" evidence="10"/>
<evidence type="ECO:0000313" key="13">
    <source>
        <dbReference type="Proteomes" id="UP000800035"/>
    </source>
</evidence>
<dbReference type="PANTHER" id="PTHR33938">
    <property type="entry name" value="FERULOYL ESTERASE B-RELATED"/>
    <property type="match status" value="1"/>
</dbReference>
<dbReference type="GO" id="GO:0046872">
    <property type="term" value="F:metal ion binding"/>
    <property type="evidence" value="ECO:0007669"/>
    <property type="project" value="UniProtKB-KW"/>
</dbReference>
<keyword evidence="7" id="KW-0106">Calcium</keyword>
<dbReference type="GO" id="GO:0045493">
    <property type="term" value="P:xylan catabolic process"/>
    <property type="evidence" value="ECO:0007669"/>
    <property type="project" value="UniProtKB-KW"/>
</dbReference>
<evidence type="ECO:0000256" key="7">
    <source>
        <dbReference type="ARBA" id="ARBA00022837"/>
    </source>
</evidence>
<dbReference type="OrthoDB" id="3039123at2759"/>
<dbReference type="InterPro" id="IPR011118">
    <property type="entry name" value="Tannase/feruloyl_esterase"/>
</dbReference>
<feature type="region of interest" description="Disordered" evidence="11">
    <location>
        <begin position="1"/>
        <end position="20"/>
    </location>
</feature>
<protein>
    <recommendedName>
        <fullName evidence="10">Carboxylic ester hydrolase</fullName>
        <ecNumber evidence="10">3.1.1.-</ecNumber>
    </recommendedName>
</protein>
<evidence type="ECO:0000313" key="12">
    <source>
        <dbReference type="EMBL" id="KAF1955040.1"/>
    </source>
</evidence>
<name>A0A6A5TSS5_9PLEO</name>
<keyword evidence="3" id="KW-0858">Xylan degradation</keyword>
<dbReference type="GO" id="GO:0030600">
    <property type="term" value="F:feruloyl esterase activity"/>
    <property type="evidence" value="ECO:0007669"/>
    <property type="project" value="UniProtKB-EC"/>
</dbReference>
<evidence type="ECO:0000256" key="9">
    <source>
        <dbReference type="ARBA" id="ARBA00034075"/>
    </source>
</evidence>
<evidence type="ECO:0000256" key="4">
    <source>
        <dbReference type="ARBA" id="ARBA00022723"/>
    </source>
</evidence>
<dbReference type="InterPro" id="IPR029058">
    <property type="entry name" value="AB_hydrolase_fold"/>
</dbReference>
<keyword evidence="4" id="KW-0479">Metal-binding</keyword>
<evidence type="ECO:0000256" key="3">
    <source>
        <dbReference type="ARBA" id="ARBA00022651"/>
    </source>
</evidence>
<keyword evidence="5" id="KW-0732">Signal</keyword>
<keyword evidence="3" id="KW-0119">Carbohydrate metabolism</keyword>
<dbReference type="SUPFAM" id="SSF53474">
    <property type="entry name" value="alpha/beta-Hydrolases"/>
    <property type="match status" value="1"/>
</dbReference>
<comment type="catalytic activity">
    <reaction evidence="9">
        <text>feruloyl-polysaccharide + H2O = ferulate + polysaccharide.</text>
        <dbReference type="EC" id="3.1.1.73"/>
    </reaction>
</comment>